<dbReference type="HOGENOM" id="CLU_921485_0_0_1"/>
<organism evidence="1 2">
    <name type="scientific">Galerina marginata (strain CBS 339.88)</name>
    <dbReference type="NCBI Taxonomy" id="685588"/>
    <lineage>
        <taxon>Eukaryota</taxon>
        <taxon>Fungi</taxon>
        <taxon>Dikarya</taxon>
        <taxon>Basidiomycota</taxon>
        <taxon>Agaricomycotina</taxon>
        <taxon>Agaricomycetes</taxon>
        <taxon>Agaricomycetidae</taxon>
        <taxon>Agaricales</taxon>
        <taxon>Agaricineae</taxon>
        <taxon>Strophariaceae</taxon>
        <taxon>Galerina</taxon>
    </lineage>
</organism>
<name>A0A067SPX5_GALM3</name>
<protein>
    <recommendedName>
        <fullName evidence="3">F-box domain-containing protein</fullName>
    </recommendedName>
</protein>
<reference evidence="2" key="1">
    <citation type="journal article" date="2014" name="Proc. Natl. Acad. Sci. U.S.A.">
        <title>Extensive sampling of basidiomycete genomes demonstrates inadequacy of the white-rot/brown-rot paradigm for wood decay fungi.</title>
        <authorList>
            <person name="Riley R."/>
            <person name="Salamov A.A."/>
            <person name="Brown D.W."/>
            <person name="Nagy L.G."/>
            <person name="Floudas D."/>
            <person name="Held B.W."/>
            <person name="Levasseur A."/>
            <person name="Lombard V."/>
            <person name="Morin E."/>
            <person name="Otillar R."/>
            <person name="Lindquist E.A."/>
            <person name="Sun H."/>
            <person name="LaButti K.M."/>
            <person name="Schmutz J."/>
            <person name="Jabbour D."/>
            <person name="Luo H."/>
            <person name="Baker S.E."/>
            <person name="Pisabarro A.G."/>
            <person name="Walton J.D."/>
            <person name="Blanchette R.A."/>
            <person name="Henrissat B."/>
            <person name="Martin F."/>
            <person name="Cullen D."/>
            <person name="Hibbett D.S."/>
            <person name="Grigoriev I.V."/>
        </authorList>
    </citation>
    <scope>NUCLEOTIDE SEQUENCE [LARGE SCALE GENOMIC DNA]</scope>
    <source>
        <strain evidence="2">CBS 339.88</strain>
    </source>
</reference>
<proteinExistence type="predicted"/>
<dbReference type="OrthoDB" id="2269034at2759"/>
<dbReference type="Proteomes" id="UP000027222">
    <property type="component" value="Unassembled WGS sequence"/>
</dbReference>
<dbReference type="EMBL" id="KL142387">
    <property type="protein sequence ID" value="KDR72965.1"/>
    <property type="molecule type" value="Genomic_DNA"/>
</dbReference>
<evidence type="ECO:0000313" key="1">
    <source>
        <dbReference type="EMBL" id="KDR72965.1"/>
    </source>
</evidence>
<dbReference type="InterPro" id="IPR032675">
    <property type="entry name" value="LRR_dom_sf"/>
</dbReference>
<dbReference type="SUPFAM" id="SSF52047">
    <property type="entry name" value="RNI-like"/>
    <property type="match status" value="1"/>
</dbReference>
<evidence type="ECO:0008006" key="3">
    <source>
        <dbReference type="Google" id="ProtNLM"/>
    </source>
</evidence>
<sequence>MAESTDVIANGPLNLTDAPMLHDLTLEDGANLSNSNAYILFSLQQIDRLGLLNFTALETVQQLTRLPNLVEARFTDVRLITQEPTTAPAHTKLARLYLCFSDDETLGYFTSALTLPALESLEVKVNYKSSSDFAMNTIHPFLHRSQCKLAQLRLRYRIDYHDSPDLVGLLARLSSLRELDICVPTGLHTPSGLDNRLFDALRHLQHPSFLPLLQIFSYEGPFLTGTNLAEIMEPLILRATNEECHGIHDRRRLESVWIQTDYLEGNLSGAFISPGVLIEVKRLVASGCFQLLDMKRVSWFSS</sequence>
<gene>
    <name evidence="1" type="ORF">GALMADRAFT_743292</name>
</gene>
<evidence type="ECO:0000313" key="2">
    <source>
        <dbReference type="Proteomes" id="UP000027222"/>
    </source>
</evidence>
<dbReference type="AlphaFoldDB" id="A0A067SPX5"/>
<keyword evidence="2" id="KW-1185">Reference proteome</keyword>
<dbReference type="Gene3D" id="3.80.10.10">
    <property type="entry name" value="Ribonuclease Inhibitor"/>
    <property type="match status" value="1"/>
</dbReference>
<accession>A0A067SPX5</accession>